<sequence length="390" mass="44198">MIHELSTLLKNPPDGIGEEMMIRCRVRSDAMPGEAGGEKIVYLVDDPVEREAGVAALSFWADSPSPDGIRATDSSLLSTLDILVSNDINEGLEGMGLRQDEELIVRAVPNYRPGEGEADLYLNVTSVVIRSPETLVSKAKLRVQERCSREYYLRYVKNAYTGGRYNRENYQRSSIFRGNAVHEIAEKAFEEHLDRFLNDEWTPESVETYCTEFLDDGLGFEQALLVLSGAGLDERDHIVEITTRLFTDEELRDRLTEADSVEVEWFLDQDLGFAGQVDLLLDETPYDIKTTRNPNDETIDKHSYQLKLYLTSLLFENLENGQSVRKVIAEGQTAYLIYPNVDAEDVRFVPVELTWSDVIEFLQVRNDATKSAESFAPPSTYNRDCEDCAF</sequence>
<dbReference type="Gene3D" id="3.90.320.10">
    <property type="match status" value="1"/>
</dbReference>
<evidence type="ECO:0000313" key="2">
    <source>
        <dbReference type="EMBL" id="RZV05166.1"/>
    </source>
</evidence>
<dbReference type="EMBL" id="SHMP01000011">
    <property type="protein sequence ID" value="RZV05166.1"/>
    <property type="molecule type" value="Genomic_DNA"/>
</dbReference>
<name>A0A482Y6V7_9EURY</name>
<dbReference type="OrthoDB" id="346475at2157"/>
<dbReference type="AlphaFoldDB" id="A0A482Y6V7"/>
<organism evidence="2 3">
    <name type="scientific">Natrinema hispanicum</name>
    <dbReference type="NCBI Taxonomy" id="392421"/>
    <lineage>
        <taxon>Archaea</taxon>
        <taxon>Methanobacteriati</taxon>
        <taxon>Methanobacteriota</taxon>
        <taxon>Stenosarchaea group</taxon>
        <taxon>Halobacteria</taxon>
        <taxon>Halobacteriales</taxon>
        <taxon>Natrialbaceae</taxon>
        <taxon>Natrinema</taxon>
    </lineage>
</organism>
<accession>A0A482Y6V7</accession>
<dbReference type="InterPro" id="IPR011604">
    <property type="entry name" value="PDDEXK-like_dom_sf"/>
</dbReference>
<dbReference type="InterPro" id="IPR038726">
    <property type="entry name" value="PDDEXK_AddAB-type"/>
</dbReference>
<gene>
    <name evidence="2" type="ORF">BDK88_4411</name>
</gene>
<comment type="caution">
    <text evidence="2">The sequence shown here is derived from an EMBL/GenBank/DDBJ whole genome shotgun (WGS) entry which is preliminary data.</text>
</comment>
<reference evidence="2 3" key="1">
    <citation type="submission" date="2019-02" db="EMBL/GenBank/DDBJ databases">
        <title>Genomic Encyclopedia of Archaeal and Bacterial Type Strains, Phase II (KMG-II): from individual species to whole genera.</title>
        <authorList>
            <person name="Goeker M."/>
        </authorList>
    </citation>
    <scope>NUCLEOTIDE SEQUENCE [LARGE SCALE GENOMIC DNA]</scope>
    <source>
        <strain evidence="2 3">DSM 18328</strain>
    </source>
</reference>
<evidence type="ECO:0000259" key="1">
    <source>
        <dbReference type="Pfam" id="PF12705"/>
    </source>
</evidence>
<dbReference type="Pfam" id="PF12705">
    <property type="entry name" value="PDDEXK_1"/>
    <property type="match status" value="1"/>
</dbReference>
<dbReference type="Proteomes" id="UP000291097">
    <property type="component" value="Unassembled WGS sequence"/>
</dbReference>
<feature type="domain" description="PD-(D/E)XK endonuclease-like" evidence="1">
    <location>
        <begin position="137"/>
        <end position="390"/>
    </location>
</feature>
<feature type="non-terminal residue" evidence="2">
    <location>
        <position position="390"/>
    </location>
</feature>
<evidence type="ECO:0000313" key="3">
    <source>
        <dbReference type="Proteomes" id="UP000291097"/>
    </source>
</evidence>
<protein>
    <submittedName>
        <fullName evidence="2">PD-(D/E)XK nuclease superfamily protein</fullName>
    </submittedName>
</protein>
<proteinExistence type="predicted"/>
<dbReference type="RefSeq" id="WP_130502047.1">
    <property type="nucleotide sequence ID" value="NZ_SHMP01000011.1"/>
</dbReference>